<dbReference type="AlphaFoldDB" id="A0A9X0C0S4"/>
<dbReference type="EMBL" id="JAPWDS010000006">
    <property type="protein sequence ID" value="KAJ5493838.1"/>
    <property type="molecule type" value="Genomic_DNA"/>
</dbReference>
<reference evidence="1" key="2">
    <citation type="journal article" date="2023" name="IMA Fungus">
        <title>Comparative genomic study of the Penicillium genus elucidates a diverse pangenome and 15 lateral gene transfer events.</title>
        <authorList>
            <person name="Petersen C."/>
            <person name="Sorensen T."/>
            <person name="Nielsen M.R."/>
            <person name="Sondergaard T.E."/>
            <person name="Sorensen J.L."/>
            <person name="Fitzpatrick D.A."/>
            <person name="Frisvad J.C."/>
            <person name="Nielsen K.L."/>
        </authorList>
    </citation>
    <scope>NUCLEOTIDE SEQUENCE</scope>
    <source>
        <strain evidence="1">IBT 29495</strain>
    </source>
</reference>
<comment type="caution">
    <text evidence="1">The sequence shown here is derived from an EMBL/GenBank/DDBJ whole genome shotgun (WGS) entry which is preliminary data.</text>
</comment>
<proteinExistence type="predicted"/>
<organism evidence="1 2">
    <name type="scientific">Penicillium fimorum</name>
    <dbReference type="NCBI Taxonomy" id="1882269"/>
    <lineage>
        <taxon>Eukaryota</taxon>
        <taxon>Fungi</taxon>
        <taxon>Dikarya</taxon>
        <taxon>Ascomycota</taxon>
        <taxon>Pezizomycotina</taxon>
        <taxon>Eurotiomycetes</taxon>
        <taxon>Eurotiomycetidae</taxon>
        <taxon>Eurotiales</taxon>
        <taxon>Aspergillaceae</taxon>
        <taxon>Penicillium</taxon>
    </lineage>
</organism>
<evidence type="ECO:0000313" key="2">
    <source>
        <dbReference type="Proteomes" id="UP001149954"/>
    </source>
</evidence>
<gene>
    <name evidence="1" type="ORF">N7463_009925</name>
</gene>
<dbReference type="Proteomes" id="UP001149954">
    <property type="component" value="Unassembled WGS sequence"/>
</dbReference>
<name>A0A9X0C0S4_9EURO</name>
<dbReference type="OrthoDB" id="3250044at2759"/>
<accession>A0A9X0C0S4</accession>
<keyword evidence="2" id="KW-1185">Reference proteome</keyword>
<evidence type="ECO:0000313" key="1">
    <source>
        <dbReference type="EMBL" id="KAJ5493838.1"/>
    </source>
</evidence>
<sequence>MEEAYAHVFFCQEIVKRSNATIQVSEAYHAFEWGNGRGRRFTYIVMEHIEIDFERTASDEGRAQALSELISIPAPLGVFGHFNGGTYRHHLFRDCQPPVPFASTAELEDYVNRVGLSQVRLGGNSLG</sequence>
<reference evidence="1" key="1">
    <citation type="submission" date="2022-12" db="EMBL/GenBank/DDBJ databases">
        <authorList>
            <person name="Petersen C."/>
        </authorList>
    </citation>
    <scope>NUCLEOTIDE SEQUENCE</scope>
    <source>
        <strain evidence="1">IBT 29495</strain>
    </source>
</reference>
<protein>
    <submittedName>
        <fullName evidence="1">Uncharacterized protein</fullName>
    </submittedName>
</protein>